<dbReference type="RefSeq" id="WP_138257179.1">
    <property type="nucleotide sequence ID" value="NZ_VBUK01000001.1"/>
</dbReference>
<sequence>MEEIKNRSEILFLYEIENSNPNGDPLNENRPRFDSEENKVLVSDVRLKRTIRDYWFEYKGYNGSDDKDIFVRETKYSDGNEDYIASGSRRAELFKESSDKVLKTCIDVRVFGGVLPIKKDTFTYTGPVQFQMGKSLHQTEIITEQGTGAFASGDKKKQTTFRTEYKIPYALIGFNGIVNEKAAQYTKMTEEDRELLLEGIWNGTKNLISRSKFGQNPLLLFTVNYKEPYYIGGLRQRLKMISEKSELQIRNTEDYKIDLTGLLKEIKANSDKIISVKVQVDSRLKFLNNGETYTLENKTYKTDDF</sequence>
<dbReference type="OrthoDB" id="9776792at2"/>
<dbReference type="NCBIfam" id="TIGR01595">
    <property type="entry name" value="cas_CT1132"/>
    <property type="match status" value="1"/>
</dbReference>
<protein>
    <submittedName>
        <fullName evidence="1">Type I-B CRISPR-associated protein Cas7/Csh2</fullName>
    </submittedName>
</protein>
<keyword evidence="2" id="KW-1185">Reference proteome</keyword>
<comment type="caution">
    <text evidence="1">The sequence shown here is derived from an EMBL/GenBank/DDBJ whole genome shotgun (WGS) entry which is preliminary data.</text>
</comment>
<dbReference type="InterPro" id="IPR013419">
    <property type="entry name" value="CRISPR-assoc_prot_Cas7/Csh2"/>
</dbReference>
<gene>
    <name evidence="1" type="primary">cas7b</name>
    <name evidence="1" type="ORF">FEK29_04520</name>
</gene>
<dbReference type="InterPro" id="IPR006482">
    <property type="entry name" value="Cas7_Csh2/Csh2"/>
</dbReference>
<name>A0A5R8MBY3_9FLAO</name>
<evidence type="ECO:0000313" key="2">
    <source>
        <dbReference type="Proteomes" id="UP000308382"/>
    </source>
</evidence>
<dbReference type="EMBL" id="VBUK01000001">
    <property type="protein sequence ID" value="TLF47036.1"/>
    <property type="molecule type" value="Genomic_DNA"/>
</dbReference>
<organism evidence="1 2">
    <name type="scientific">Maribacter aurantiacus</name>
    <dbReference type="NCBI Taxonomy" id="1882343"/>
    <lineage>
        <taxon>Bacteria</taxon>
        <taxon>Pseudomonadati</taxon>
        <taxon>Bacteroidota</taxon>
        <taxon>Flavobacteriia</taxon>
        <taxon>Flavobacteriales</taxon>
        <taxon>Flavobacteriaceae</taxon>
        <taxon>Maribacter</taxon>
    </lineage>
</organism>
<dbReference type="AlphaFoldDB" id="A0A5R8MBY3"/>
<dbReference type="GO" id="GO:0043571">
    <property type="term" value="P:maintenance of CRISPR repeat elements"/>
    <property type="evidence" value="ECO:0007669"/>
    <property type="project" value="InterPro"/>
</dbReference>
<dbReference type="Proteomes" id="UP000308382">
    <property type="component" value="Unassembled WGS sequence"/>
</dbReference>
<proteinExistence type="predicted"/>
<dbReference type="Pfam" id="PF05107">
    <property type="entry name" value="Cas_Cas7"/>
    <property type="match status" value="1"/>
</dbReference>
<dbReference type="NCBIfam" id="TIGR02590">
    <property type="entry name" value="cas_Csh2"/>
    <property type="match status" value="1"/>
</dbReference>
<reference evidence="1 2" key="1">
    <citation type="journal article" date="2017" name="Int. J. Syst. Evol. Microbiol.">
        <title>Maripseudobacter aurantiacus gen. nov., sp. nov., a novel member of the family Flavobacteriaceae isolated from a sedimentation basin.</title>
        <authorList>
            <person name="Chen C."/>
            <person name="Su Y."/>
            <person name="Tao T."/>
            <person name="Fu G."/>
            <person name="Zhang C."/>
            <person name="Sun C."/>
            <person name="Zhang X."/>
            <person name="Wu M."/>
        </authorList>
    </citation>
    <scope>NUCLEOTIDE SEQUENCE [LARGE SCALE GENOMIC DNA]</scope>
    <source>
        <strain evidence="2">CDA4</strain>
    </source>
</reference>
<accession>A0A5R8MBY3</accession>
<evidence type="ECO:0000313" key="1">
    <source>
        <dbReference type="EMBL" id="TLF47036.1"/>
    </source>
</evidence>